<dbReference type="InterPro" id="IPR028992">
    <property type="entry name" value="Hedgehog/Intein_dom"/>
</dbReference>
<dbReference type="Gene3D" id="2.170.16.10">
    <property type="entry name" value="Hedgehog/Intein (Hint) domain"/>
    <property type="match status" value="1"/>
</dbReference>
<evidence type="ECO:0000259" key="1">
    <source>
        <dbReference type="Pfam" id="PF13403"/>
    </source>
</evidence>
<dbReference type="Proteomes" id="UP001595539">
    <property type="component" value="Unassembled WGS sequence"/>
</dbReference>
<organism evidence="2 3">
    <name type="scientific">Paracoccus angustae</name>
    <dbReference type="NCBI Taxonomy" id="1671480"/>
    <lineage>
        <taxon>Bacteria</taxon>
        <taxon>Pseudomonadati</taxon>
        <taxon>Pseudomonadota</taxon>
        <taxon>Alphaproteobacteria</taxon>
        <taxon>Rhodobacterales</taxon>
        <taxon>Paracoccaceae</taxon>
        <taxon>Paracoccus</taxon>
    </lineage>
</organism>
<name>A0ABV7U4I7_9RHOB</name>
<dbReference type="Pfam" id="PF13403">
    <property type="entry name" value="Hint_2"/>
    <property type="match status" value="1"/>
</dbReference>
<comment type="caution">
    <text evidence="2">The sequence shown here is derived from an EMBL/GenBank/DDBJ whole genome shotgun (WGS) entry which is preliminary data.</text>
</comment>
<sequence>MAYESYQFTMLTLGQPVTTKGSGTETAAQAPWSNVTGAINMSGATLSTVSIADDDSRFQSGRYAPDAAGQTLTTAVRFGNDAALTPAGTALSFHTTSIIRTQNADGSHDEFMALFPRKHEPNAFGAELGGRHSVLLIPVARANGTFPVFSLTKTYTFKAVQGVGRANDSTAYAPPAAVTCFAMGTLIGTPAGPRPIEALRPGDPVLTRDRGAQVLRWHGGTHVSKEGLEMRPNLRPILIRKGALGEGTPGSDLVVSPQHRILVRSRIAHRLFENAEILVAAKHLAGLPGIEVIVPPQGVSYFHLLFDRHEIVLSNGAWSESLYTGPQALKSVSDAARREIMALFPQLARETATVPARRLLTGREAKQLSERQLRNIGKRRLVESL</sequence>
<proteinExistence type="predicted"/>
<dbReference type="EMBL" id="JBHRXY010000006">
    <property type="protein sequence ID" value="MFC3629845.1"/>
    <property type="molecule type" value="Genomic_DNA"/>
</dbReference>
<dbReference type="SUPFAM" id="SSF51294">
    <property type="entry name" value="Hedgehog/intein (Hint) domain"/>
    <property type="match status" value="1"/>
</dbReference>
<reference evidence="3" key="1">
    <citation type="journal article" date="2019" name="Int. J. Syst. Evol. Microbiol.">
        <title>The Global Catalogue of Microorganisms (GCM) 10K type strain sequencing project: providing services to taxonomists for standard genome sequencing and annotation.</title>
        <authorList>
            <consortium name="The Broad Institute Genomics Platform"/>
            <consortium name="The Broad Institute Genome Sequencing Center for Infectious Disease"/>
            <person name="Wu L."/>
            <person name="Ma J."/>
        </authorList>
    </citation>
    <scope>NUCLEOTIDE SEQUENCE [LARGE SCALE GENOMIC DNA]</scope>
    <source>
        <strain evidence="3">KCTC 42473</strain>
    </source>
</reference>
<evidence type="ECO:0000313" key="3">
    <source>
        <dbReference type="Proteomes" id="UP001595539"/>
    </source>
</evidence>
<accession>A0ABV7U4I7</accession>
<feature type="domain" description="Hedgehog/Intein (Hint)" evidence="1">
    <location>
        <begin position="179"/>
        <end position="325"/>
    </location>
</feature>
<keyword evidence="3" id="KW-1185">Reference proteome</keyword>
<protein>
    <submittedName>
        <fullName evidence="2">Hint domain-containing protein</fullName>
    </submittedName>
</protein>
<gene>
    <name evidence="2" type="ORF">ACFOM8_10360</name>
</gene>
<dbReference type="InterPro" id="IPR036844">
    <property type="entry name" value="Hint_dom_sf"/>
</dbReference>
<dbReference type="RefSeq" id="WP_377761276.1">
    <property type="nucleotide sequence ID" value="NZ_JBHRXY010000006.1"/>
</dbReference>
<evidence type="ECO:0000313" key="2">
    <source>
        <dbReference type="EMBL" id="MFC3629845.1"/>
    </source>
</evidence>